<feature type="transmembrane region" description="Helical" evidence="7">
    <location>
        <begin position="272"/>
        <end position="294"/>
    </location>
</feature>
<dbReference type="STRING" id="656024.FsymDg_4229"/>
<feature type="domain" description="ABC transmembrane type-1" evidence="8">
    <location>
        <begin position="105"/>
        <end position="294"/>
    </location>
</feature>
<gene>
    <name evidence="9" type="ordered locus">FsymDg_4229</name>
</gene>
<dbReference type="InterPro" id="IPR025966">
    <property type="entry name" value="OppC_N"/>
</dbReference>
<dbReference type="CDD" id="cd06261">
    <property type="entry name" value="TM_PBP2"/>
    <property type="match status" value="1"/>
</dbReference>
<dbReference type="Pfam" id="PF12911">
    <property type="entry name" value="OppC_N"/>
    <property type="match status" value="1"/>
</dbReference>
<keyword evidence="5 7" id="KW-1133">Transmembrane helix</keyword>
<dbReference type="InterPro" id="IPR050366">
    <property type="entry name" value="BP-dependent_transpt_permease"/>
</dbReference>
<evidence type="ECO:0000256" key="2">
    <source>
        <dbReference type="ARBA" id="ARBA00022448"/>
    </source>
</evidence>
<evidence type="ECO:0000256" key="6">
    <source>
        <dbReference type="ARBA" id="ARBA00023136"/>
    </source>
</evidence>
<accession>F8AXS4</accession>
<comment type="subcellular location">
    <subcellularLocation>
        <location evidence="1 7">Cell membrane</location>
        <topology evidence="1 7">Multi-pass membrane protein</topology>
    </subcellularLocation>
</comment>
<keyword evidence="4 7" id="KW-0812">Transmembrane</keyword>
<dbReference type="Gene3D" id="1.10.3720.10">
    <property type="entry name" value="MetI-like"/>
    <property type="match status" value="1"/>
</dbReference>
<dbReference type="InterPro" id="IPR000515">
    <property type="entry name" value="MetI-like"/>
</dbReference>
<keyword evidence="10" id="KW-1185">Reference proteome</keyword>
<reference evidence="9 10" key="1">
    <citation type="submission" date="2011-05" db="EMBL/GenBank/DDBJ databases">
        <title>Complete sequence of chromosome of Frankia symbiont of Datisca glomerata.</title>
        <authorList>
            <consortium name="US DOE Joint Genome Institute"/>
            <person name="Lucas S."/>
            <person name="Han J."/>
            <person name="Lapidus A."/>
            <person name="Cheng J.-F."/>
            <person name="Goodwin L."/>
            <person name="Pitluck S."/>
            <person name="Peters L."/>
            <person name="Mikhailova N."/>
            <person name="Chertkov O."/>
            <person name="Teshima H."/>
            <person name="Han C."/>
            <person name="Tapia R."/>
            <person name="Land M."/>
            <person name="Hauser L."/>
            <person name="Kyrpides N."/>
            <person name="Ivanova N."/>
            <person name="Pagani I."/>
            <person name="Berry A."/>
            <person name="Pawlowski K."/>
            <person name="Persson T."/>
            <person name="Vanden Heuvel B."/>
            <person name="Benson D."/>
            <person name="Woyke T."/>
        </authorList>
    </citation>
    <scope>NUCLEOTIDE SEQUENCE [LARGE SCALE GENOMIC DNA]</scope>
    <source>
        <strain evidence="10">4085684</strain>
    </source>
</reference>
<proteinExistence type="inferred from homology"/>
<keyword evidence="3" id="KW-1003">Cell membrane</keyword>
<evidence type="ECO:0000259" key="8">
    <source>
        <dbReference type="PROSITE" id="PS50928"/>
    </source>
</evidence>
<dbReference type="eggNOG" id="COG1173">
    <property type="taxonomic scope" value="Bacteria"/>
</dbReference>
<feature type="transmembrane region" description="Helical" evidence="7">
    <location>
        <begin position="45"/>
        <end position="65"/>
    </location>
</feature>
<protein>
    <submittedName>
        <fullName evidence="9">ABC-type transporter, integral membrane subunit</fullName>
    </submittedName>
</protein>
<evidence type="ECO:0000256" key="5">
    <source>
        <dbReference type="ARBA" id="ARBA00022989"/>
    </source>
</evidence>
<evidence type="ECO:0000313" key="10">
    <source>
        <dbReference type="Proteomes" id="UP000001549"/>
    </source>
</evidence>
<keyword evidence="2 7" id="KW-0813">Transport</keyword>
<dbReference type="GO" id="GO:0055085">
    <property type="term" value="P:transmembrane transport"/>
    <property type="evidence" value="ECO:0007669"/>
    <property type="project" value="InterPro"/>
</dbReference>
<dbReference type="PANTHER" id="PTHR43386">
    <property type="entry name" value="OLIGOPEPTIDE TRANSPORT SYSTEM PERMEASE PROTEIN APPC"/>
    <property type="match status" value="1"/>
</dbReference>
<dbReference type="AlphaFoldDB" id="F8AXS4"/>
<evidence type="ECO:0000256" key="7">
    <source>
        <dbReference type="RuleBase" id="RU363032"/>
    </source>
</evidence>
<dbReference type="InterPro" id="IPR035906">
    <property type="entry name" value="MetI-like_sf"/>
</dbReference>
<dbReference type="GO" id="GO:0005886">
    <property type="term" value="C:plasma membrane"/>
    <property type="evidence" value="ECO:0007669"/>
    <property type="project" value="UniProtKB-SubCell"/>
</dbReference>
<sequence>MSQASPVGRAGQAGPVSVVGAGPPSVAAVVRGPGVVRRLVRRPSFVAGAVLLLGWAVVAAFWPHLVPVDPMTQHPAERFRSPGWGHLFGTDQFGRDVLARVLAGARPVLEVAPLATAVGVGAGSLLGLVCGVRRGLLDEIVMRVVDVLAVFPSLVGAVVVVALVGRSATTLVVVIGVFFAPIVTRSVRAAALVEREKPYVEAARLRGEPFPSLLGREVLPNVAGTVLVEATSRLGDAVFAAATLSFLGLGQPPGSPEWGASVADNRVFLQHAWWTVLFPAFAVASLVIGVALVADNLREQVAAR</sequence>
<dbReference type="PANTHER" id="PTHR43386:SF25">
    <property type="entry name" value="PEPTIDE ABC TRANSPORTER PERMEASE PROTEIN"/>
    <property type="match status" value="1"/>
</dbReference>
<dbReference type="PROSITE" id="PS50928">
    <property type="entry name" value="ABC_TM1"/>
    <property type="match status" value="1"/>
</dbReference>
<comment type="similarity">
    <text evidence="7">Belongs to the binding-protein-dependent transport system permease family.</text>
</comment>
<organism evidence="9 10">
    <name type="scientific">Candidatus Protofrankia datiscae</name>
    <dbReference type="NCBI Taxonomy" id="2716812"/>
    <lineage>
        <taxon>Bacteria</taxon>
        <taxon>Bacillati</taxon>
        <taxon>Actinomycetota</taxon>
        <taxon>Actinomycetes</taxon>
        <taxon>Frankiales</taxon>
        <taxon>Frankiaceae</taxon>
        <taxon>Protofrankia</taxon>
    </lineage>
</organism>
<evidence type="ECO:0000256" key="1">
    <source>
        <dbReference type="ARBA" id="ARBA00004651"/>
    </source>
</evidence>
<evidence type="ECO:0000256" key="4">
    <source>
        <dbReference type="ARBA" id="ARBA00022692"/>
    </source>
</evidence>
<dbReference type="EMBL" id="CP002801">
    <property type="protein sequence ID" value="AEH11492.1"/>
    <property type="molecule type" value="Genomic_DNA"/>
</dbReference>
<dbReference type="KEGG" id="fsy:FsymDg_4229"/>
<dbReference type="SUPFAM" id="SSF161098">
    <property type="entry name" value="MetI-like"/>
    <property type="match status" value="1"/>
</dbReference>
<name>F8AXS4_9ACTN</name>
<feature type="transmembrane region" description="Helical" evidence="7">
    <location>
        <begin position="111"/>
        <end position="132"/>
    </location>
</feature>
<dbReference type="RefSeq" id="WP_013875358.1">
    <property type="nucleotide sequence ID" value="NC_015656.1"/>
</dbReference>
<feature type="transmembrane region" description="Helical" evidence="7">
    <location>
        <begin position="144"/>
        <end position="164"/>
    </location>
</feature>
<evidence type="ECO:0000256" key="3">
    <source>
        <dbReference type="ARBA" id="ARBA00022475"/>
    </source>
</evidence>
<feature type="transmembrane region" description="Helical" evidence="7">
    <location>
        <begin position="170"/>
        <end position="187"/>
    </location>
</feature>
<keyword evidence="6 7" id="KW-0472">Membrane</keyword>
<dbReference type="Pfam" id="PF00528">
    <property type="entry name" value="BPD_transp_1"/>
    <property type="match status" value="1"/>
</dbReference>
<dbReference type="HOGENOM" id="CLU_028518_1_1_11"/>
<dbReference type="Proteomes" id="UP000001549">
    <property type="component" value="Chromosome"/>
</dbReference>
<evidence type="ECO:0000313" key="9">
    <source>
        <dbReference type="EMBL" id="AEH11492.1"/>
    </source>
</evidence>